<reference evidence="1 2" key="1">
    <citation type="submission" date="2017-05" db="EMBL/GenBank/DDBJ databases">
        <authorList>
            <person name="Song R."/>
            <person name="Chenine A.L."/>
            <person name="Ruprecht R.M."/>
        </authorList>
    </citation>
    <scope>NUCLEOTIDE SEQUENCE [LARGE SCALE GENOMIC DNA]</scope>
    <source>
        <strain evidence="1 2">CECT 8899</strain>
    </source>
</reference>
<evidence type="ECO:0000313" key="1">
    <source>
        <dbReference type="EMBL" id="SMY08083.1"/>
    </source>
</evidence>
<gene>
    <name evidence="1" type="ORF">LOM8899_02231</name>
</gene>
<protein>
    <recommendedName>
        <fullName evidence="3">Zinc-ribbon domain-containing protein</fullName>
    </recommendedName>
</protein>
<dbReference type="EMBL" id="FXZK01000003">
    <property type="protein sequence ID" value="SMY08083.1"/>
    <property type="molecule type" value="Genomic_DNA"/>
</dbReference>
<organism evidence="1 2">
    <name type="scientific">Flavimaricola marinus</name>
    <dbReference type="NCBI Taxonomy" id="1819565"/>
    <lineage>
        <taxon>Bacteria</taxon>
        <taxon>Pseudomonadati</taxon>
        <taxon>Pseudomonadota</taxon>
        <taxon>Alphaproteobacteria</taxon>
        <taxon>Rhodobacterales</taxon>
        <taxon>Paracoccaceae</taxon>
        <taxon>Flavimaricola</taxon>
    </lineage>
</organism>
<evidence type="ECO:0008006" key="3">
    <source>
        <dbReference type="Google" id="ProtNLM"/>
    </source>
</evidence>
<keyword evidence="2" id="KW-1185">Reference proteome</keyword>
<accession>A0A238LEU2</accession>
<proteinExistence type="predicted"/>
<evidence type="ECO:0000313" key="2">
    <source>
        <dbReference type="Proteomes" id="UP000201613"/>
    </source>
</evidence>
<sequence>MKTLLPCLACGELIGRNAQTCPKCGEANGEIHRLKGIRVQHGCSLDEAKRILARQME</sequence>
<name>A0A238LEU2_9RHOB</name>
<dbReference type="AlphaFoldDB" id="A0A238LEU2"/>
<dbReference type="Proteomes" id="UP000201613">
    <property type="component" value="Unassembled WGS sequence"/>
</dbReference>